<reference evidence="4" key="1">
    <citation type="submission" date="2017-01" db="EMBL/GenBank/DDBJ databases">
        <authorList>
            <person name="Varghese N."/>
            <person name="Submissions S."/>
        </authorList>
    </citation>
    <scope>NUCLEOTIDE SEQUENCE [LARGE SCALE GENOMIC DNA]</scope>
    <source>
        <strain evidence="4">CGMCC 1.7737</strain>
    </source>
</reference>
<name>A0A1N7CZY6_9EURY</name>
<keyword evidence="2" id="KW-0812">Transmembrane</keyword>
<protein>
    <recommendedName>
        <fullName evidence="5">DoxX family protein</fullName>
    </recommendedName>
</protein>
<evidence type="ECO:0008006" key="5">
    <source>
        <dbReference type="Google" id="ProtNLM"/>
    </source>
</evidence>
<feature type="transmembrane region" description="Helical" evidence="2">
    <location>
        <begin position="157"/>
        <end position="177"/>
    </location>
</feature>
<evidence type="ECO:0000313" key="4">
    <source>
        <dbReference type="Proteomes" id="UP000186914"/>
    </source>
</evidence>
<feature type="transmembrane region" description="Helical" evidence="2">
    <location>
        <begin position="122"/>
        <end position="141"/>
    </location>
</feature>
<dbReference type="InterPro" id="IPR046740">
    <property type="entry name" value="DUF6790"/>
</dbReference>
<accession>A0A1N7CZY6</accession>
<dbReference type="RefSeq" id="WP_245800153.1">
    <property type="nucleotide sequence ID" value="NZ_FTNO01000003.1"/>
</dbReference>
<keyword evidence="4" id="KW-1185">Reference proteome</keyword>
<dbReference type="AlphaFoldDB" id="A0A1N7CZY6"/>
<keyword evidence="2" id="KW-1133">Transmembrane helix</keyword>
<feature type="transmembrane region" description="Helical" evidence="2">
    <location>
        <begin position="100"/>
        <end position="117"/>
    </location>
</feature>
<evidence type="ECO:0000256" key="1">
    <source>
        <dbReference type="SAM" id="MobiDB-lite"/>
    </source>
</evidence>
<sequence>MAHRGRSSTHETEASVAGRPRTDRTVGDYSPLLFPAGGILAGIAQVLLLDTPAVEAFLLAFLVIVVGIQGIWAFLGHYFRSDEIAAFIGWPADNPFQKEVAFGNLAFGVLGILCLWFRGGFWIATAIGISVFMLGAAIVHVKDIRETQNRSPGNAGAILWTDVLTSLVLLMLLTLYFL</sequence>
<evidence type="ECO:0000256" key="2">
    <source>
        <dbReference type="SAM" id="Phobius"/>
    </source>
</evidence>
<feature type="transmembrane region" description="Helical" evidence="2">
    <location>
        <begin position="29"/>
        <end position="49"/>
    </location>
</feature>
<gene>
    <name evidence="3" type="ORF">SAMN05421858_3372</name>
</gene>
<organism evidence="3 4">
    <name type="scientific">Haladaptatus litoreus</name>
    <dbReference type="NCBI Taxonomy" id="553468"/>
    <lineage>
        <taxon>Archaea</taxon>
        <taxon>Methanobacteriati</taxon>
        <taxon>Methanobacteriota</taxon>
        <taxon>Stenosarchaea group</taxon>
        <taxon>Halobacteria</taxon>
        <taxon>Halobacteriales</taxon>
        <taxon>Haladaptataceae</taxon>
        <taxon>Haladaptatus</taxon>
    </lineage>
</organism>
<keyword evidence="2" id="KW-0472">Membrane</keyword>
<proteinExistence type="predicted"/>
<dbReference type="Proteomes" id="UP000186914">
    <property type="component" value="Unassembled WGS sequence"/>
</dbReference>
<feature type="region of interest" description="Disordered" evidence="1">
    <location>
        <begin position="1"/>
        <end position="23"/>
    </location>
</feature>
<evidence type="ECO:0000313" key="3">
    <source>
        <dbReference type="EMBL" id="SIR69153.1"/>
    </source>
</evidence>
<dbReference type="Pfam" id="PF20589">
    <property type="entry name" value="DUF6790"/>
    <property type="match status" value="1"/>
</dbReference>
<feature type="transmembrane region" description="Helical" evidence="2">
    <location>
        <begin position="56"/>
        <end position="80"/>
    </location>
</feature>
<dbReference type="EMBL" id="FTNO01000003">
    <property type="protein sequence ID" value="SIR69153.1"/>
    <property type="molecule type" value="Genomic_DNA"/>
</dbReference>